<sequence length="187" mass="21354">MSSVSIETQALGVLRFWFLETPAEKRFQSDERLDEEIRARFGELRDELAAFVPPAWTKTPERRLAAIILIDQFSRNLHRGDGEAYAADDKGRLLAELAIASGDLDAWPQDRAHFVLMPLMHAEDLGTVERCISLMQRYCSELGEAIRYGEKHRDVIARYGRYPSRNEALGRATRPDEEDYLAHEGGF</sequence>
<keyword evidence="2" id="KW-1185">Reference proteome</keyword>
<dbReference type="InterPro" id="IPR010323">
    <property type="entry name" value="DUF924"/>
</dbReference>
<evidence type="ECO:0000313" key="1">
    <source>
        <dbReference type="EMBL" id="MCQ8185574.1"/>
    </source>
</evidence>
<proteinExistence type="predicted"/>
<name>A0A9X2L9U6_9PROT</name>
<dbReference type="SUPFAM" id="SSF48452">
    <property type="entry name" value="TPR-like"/>
    <property type="match status" value="1"/>
</dbReference>
<accession>A0A9X2L9U6</accession>
<dbReference type="Gene3D" id="1.20.58.320">
    <property type="entry name" value="TPR-like"/>
    <property type="match status" value="1"/>
</dbReference>
<dbReference type="InterPro" id="IPR011990">
    <property type="entry name" value="TPR-like_helical_dom_sf"/>
</dbReference>
<dbReference type="Pfam" id="PF06041">
    <property type="entry name" value="DUF924"/>
    <property type="match status" value="1"/>
</dbReference>
<protein>
    <submittedName>
        <fullName evidence="1">DUF924 domain-containing protein</fullName>
    </submittedName>
</protein>
<dbReference type="Gene3D" id="1.25.40.10">
    <property type="entry name" value="Tetratricopeptide repeat domain"/>
    <property type="match status" value="1"/>
</dbReference>
<dbReference type="EMBL" id="JANIBC010000006">
    <property type="protein sequence ID" value="MCQ8185574.1"/>
    <property type="molecule type" value="Genomic_DNA"/>
</dbReference>
<dbReference type="AlphaFoldDB" id="A0A9X2L9U6"/>
<dbReference type="RefSeq" id="WP_256619464.1">
    <property type="nucleotide sequence ID" value="NZ_JANIBC010000006.1"/>
</dbReference>
<reference evidence="1" key="1">
    <citation type="submission" date="2022-07" db="EMBL/GenBank/DDBJ databases">
        <title>Parvularcula maris sp. nov., an algicidal bacterium isolated from seawater.</title>
        <authorList>
            <person name="Li F."/>
        </authorList>
    </citation>
    <scope>NUCLEOTIDE SEQUENCE</scope>
    <source>
        <strain evidence="1">BGMRC 0090</strain>
    </source>
</reference>
<evidence type="ECO:0000313" key="2">
    <source>
        <dbReference type="Proteomes" id="UP001142610"/>
    </source>
</evidence>
<comment type="caution">
    <text evidence="1">The sequence shown here is derived from an EMBL/GenBank/DDBJ whole genome shotgun (WGS) entry which is preliminary data.</text>
</comment>
<gene>
    <name evidence="1" type="ORF">NOG11_09205</name>
</gene>
<dbReference type="Proteomes" id="UP001142610">
    <property type="component" value="Unassembled WGS sequence"/>
</dbReference>
<organism evidence="1 2">
    <name type="scientific">Parvularcula maris</name>
    <dbReference type="NCBI Taxonomy" id="2965077"/>
    <lineage>
        <taxon>Bacteria</taxon>
        <taxon>Pseudomonadati</taxon>
        <taxon>Pseudomonadota</taxon>
        <taxon>Alphaproteobacteria</taxon>
        <taxon>Parvularculales</taxon>
        <taxon>Parvularculaceae</taxon>
        <taxon>Parvularcula</taxon>
    </lineage>
</organism>